<protein>
    <recommendedName>
        <fullName evidence="3">DUF834 domain-containing protein</fullName>
    </recommendedName>
</protein>
<name>A0A0E0FBZ0_9ORYZ</name>
<reference evidence="1" key="1">
    <citation type="submission" date="2015-04" db="UniProtKB">
        <authorList>
            <consortium name="EnsemblPlants"/>
        </authorList>
    </citation>
    <scope>IDENTIFICATION</scope>
</reference>
<proteinExistence type="predicted"/>
<dbReference type="Proteomes" id="UP000008021">
    <property type="component" value="Chromosome 12"/>
</dbReference>
<dbReference type="EnsemblPlants" id="OMERI12G07850.1">
    <property type="protein sequence ID" value="OMERI12G07850.1"/>
    <property type="gene ID" value="OMERI12G07850"/>
</dbReference>
<evidence type="ECO:0000313" key="2">
    <source>
        <dbReference type="Proteomes" id="UP000008021"/>
    </source>
</evidence>
<reference evidence="1" key="2">
    <citation type="submission" date="2018-05" db="EMBL/GenBank/DDBJ databases">
        <title>OmerRS3 (Oryza meridionalis Reference Sequence Version 3).</title>
        <authorList>
            <person name="Zhang J."/>
            <person name="Kudrna D."/>
            <person name="Lee S."/>
            <person name="Talag J."/>
            <person name="Welchert J."/>
            <person name="Wing R.A."/>
        </authorList>
    </citation>
    <scope>NUCLEOTIDE SEQUENCE [LARGE SCALE GENOMIC DNA]</scope>
    <source>
        <strain evidence="1">cv. OR44</strain>
    </source>
</reference>
<dbReference type="Gramene" id="OMERI12G07850.1">
    <property type="protein sequence ID" value="OMERI12G07850.1"/>
    <property type="gene ID" value="OMERI12G07850"/>
</dbReference>
<sequence length="118" mass="11868">MAAGGFRRSREEAVDTGGWGMEAAATRSMSPNLVVVGSSGRWLGGVAGVRGEIADVDGWGMEAAAAVSTSPNSWRPDLAAGGQVALKESGKRPHTPVGMQEAVVGSASSKLVVVGSDS</sequence>
<keyword evidence="2" id="KW-1185">Reference proteome</keyword>
<organism evidence="1">
    <name type="scientific">Oryza meridionalis</name>
    <dbReference type="NCBI Taxonomy" id="40149"/>
    <lineage>
        <taxon>Eukaryota</taxon>
        <taxon>Viridiplantae</taxon>
        <taxon>Streptophyta</taxon>
        <taxon>Embryophyta</taxon>
        <taxon>Tracheophyta</taxon>
        <taxon>Spermatophyta</taxon>
        <taxon>Magnoliopsida</taxon>
        <taxon>Liliopsida</taxon>
        <taxon>Poales</taxon>
        <taxon>Poaceae</taxon>
        <taxon>BOP clade</taxon>
        <taxon>Oryzoideae</taxon>
        <taxon>Oryzeae</taxon>
        <taxon>Oryzinae</taxon>
        <taxon>Oryza</taxon>
    </lineage>
</organism>
<dbReference type="HOGENOM" id="CLU_138188_0_0_1"/>
<evidence type="ECO:0008006" key="3">
    <source>
        <dbReference type="Google" id="ProtNLM"/>
    </source>
</evidence>
<accession>A0A0E0FBZ0</accession>
<dbReference type="AlphaFoldDB" id="A0A0E0FBZ0"/>
<dbReference type="STRING" id="40149.A0A0E0FBZ0"/>
<evidence type="ECO:0000313" key="1">
    <source>
        <dbReference type="EnsemblPlants" id="OMERI12G07850.1"/>
    </source>
</evidence>